<dbReference type="EMBL" id="JARKNE010000007">
    <property type="protein sequence ID" value="KAK5820435.1"/>
    <property type="molecule type" value="Genomic_DNA"/>
</dbReference>
<accession>A0ABR0PGZ0</accession>
<evidence type="ECO:0000313" key="1">
    <source>
        <dbReference type="EMBL" id="KAK5820435.1"/>
    </source>
</evidence>
<gene>
    <name evidence="1" type="ORF">PVK06_025482</name>
</gene>
<keyword evidence="2" id="KW-1185">Reference proteome</keyword>
<organism evidence="1 2">
    <name type="scientific">Gossypium arboreum</name>
    <name type="common">Tree cotton</name>
    <name type="synonym">Gossypium nanking</name>
    <dbReference type="NCBI Taxonomy" id="29729"/>
    <lineage>
        <taxon>Eukaryota</taxon>
        <taxon>Viridiplantae</taxon>
        <taxon>Streptophyta</taxon>
        <taxon>Embryophyta</taxon>
        <taxon>Tracheophyta</taxon>
        <taxon>Spermatophyta</taxon>
        <taxon>Magnoliopsida</taxon>
        <taxon>eudicotyledons</taxon>
        <taxon>Gunneridae</taxon>
        <taxon>Pentapetalae</taxon>
        <taxon>rosids</taxon>
        <taxon>malvids</taxon>
        <taxon>Malvales</taxon>
        <taxon>Malvaceae</taxon>
        <taxon>Malvoideae</taxon>
        <taxon>Gossypium</taxon>
    </lineage>
</organism>
<evidence type="ECO:0000313" key="2">
    <source>
        <dbReference type="Proteomes" id="UP001358586"/>
    </source>
</evidence>
<comment type="caution">
    <text evidence="1">The sequence shown here is derived from an EMBL/GenBank/DDBJ whole genome shotgun (WGS) entry which is preliminary data.</text>
</comment>
<protein>
    <submittedName>
        <fullName evidence="1">Uncharacterized protein</fullName>
    </submittedName>
</protein>
<dbReference type="Proteomes" id="UP001358586">
    <property type="component" value="Chromosome 7"/>
</dbReference>
<proteinExistence type="predicted"/>
<name>A0ABR0PGZ0_GOSAR</name>
<sequence length="131" mass="14695">MLAQPAANPLARPTTDVENNELIQNWLATKLAKQNPMRKRTRMKEVGEEIKAVAKTIGAVMRERAAEAIRGPTRSHTGPIARREKMEPMKAAVPAAPMSAAERLRFWRMIGMRGGIEKAEKKQENKESHAR</sequence>
<reference evidence="1 2" key="1">
    <citation type="submission" date="2023-03" db="EMBL/GenBank/DDBJ databases">
        <title>WGS of Gossypium arboreum.</title>
        <authorList>
            <person name="Yu D."/>
        </authorList>
    </citation>
    <scope>NUCLEOTIDE SEQUENCE [LARGE SCALE GENOMIC DNA]</scope>
    <source>
        <tissue evidence="1">Leaf</tissue>
    </source>
</reference>